<name>A0A4T2A2T5_9PSED</name>
<accession>A0A4T2A2T5</accession>
<feature type="chain" id="PRO_5020544982" evidence="1">
    <location>
        <begin position="22"/>
        <end position="224"/>
    </location>
</feature>
<organism evidence="2 3">
    <name type="scientific">Pseudomonas leptonychotis</name>
    <dbReference type="NCBI Taxonomy" id="2448482"/>
    <lineage>
        <taxon>Bacteria</taxon>
        <taxon>Pseudomonadati</taxon>
        <taxon>Pseudomonadota</taxon>
        <taxon>Gammaproteobacteria</taxon>
        <taxon>Pseudomonadales</taxon>
        <taxon>Pseudomonadaceae</taxon>
        <taxon>Pseudomonas</taxon>
    </lineage>
</organism>
<comment type="caution">
    <text evidence="2">The sequence shown here is derived from an EMBL/GenBank/DDBJ whole genome shotgun (WGS) entry which is preliminary data.</text>
</comment>
<protein>
    <submittedName>
        <fullName evidence="2">Uncharacterized protein</fullName>
    </submittedName>
</protein>
<dbReference type="AlphaFoldDB" id="A0A4T2A2T5"/>
<feature type="signal peptide" evidence="1">
    <location>
        <begin position="1"/>
        <end position="21"/>
    </location>
</feature>
<gene>
    <name evidence="2" type="ORF">D8779_07045</name>
</gene>
<keyword evidence="3" id="KW-1185">Reference proteome</keyword>
<dbReference type="RefSeq" id="WP_136663713.1">
    <property type="nucleotide sequence ID" value="NZ_RFLV01000001.1"/>
</dbReference>
<keyword evidence="1" id="KW-0732">Signal</keyword>
<evidence type="ECO:0000313" key="3">
    <source>
        <dbReference type="Proteomes" id="UP000307541"/>
    </source>
</evidence>
<dbReference type="EMBL" id="RFLV01000001">
    <property type="protein sequence ID" value="TIH10429.1"/>
    <property type="molecule type" value="Genomic_DNA"/>
</dbReference>
<evidence type="ECO:0000256" key="1">
    <source>
        <dbReference type="SAM" id="SignalP"/>
    </source>
</evidence>
<sequence length="224" mass="24137">MRKPASLSVGLRLLLASQAMAPLSVKLGLVQQLGAEKAALLAPHMPPGQLRELIMAMPIEFAAAVTTHLDPRLILDTYLGLPDSLHLEVARQLCVDGAFATAALYAECLSAKQIKVLIYGINDVDHVLQIARHIVDMPLISESLRSFSTGYLCKLTEAAVLDRNLPVAAQVLGGLSLARQADVCAGLQPATLRRLLPLLLLISGDGLRKQLPEAVLQVFEQQWA</sequence>
<reference evidence="2 3" key="1">
    <citation type="submission" date="2018-10" db="EMBL/GenBank/DDBJ databases">
        <title>Pseudomonas leptonychotis sp. nov., isolated from Weddell seals in Antarctica.</title>
        <authorList>
            <person name="Novakova D."/>
            <person name="Svec P."/>
            <person name="Kralova S."/>
            <person name="Kristofova L."/>
            <person name="Zeman M."/>
            <person name="Pantucek R."/>
            <person name="Maslanova I."/>
            <person name="Sedlacek I."/>
        </authorList>
    </citation>
    <scope>NUCLEOTIDE SEQUENCE [LARGE SCALE GENOMIC DNA]</scope>
    <source>
        <strain evidence="2 3">CCM 8849</strain>
    </source>
</reference>
<proteinExistence type="predicted"/>
<evidence type="ECO:0000313" key="2">
    <source>
        <dbReference type="EMBL" id="TIH10429.1"/>
    </source>
</evidence>
<dbReference type="Proteomes" id="UP000307541">
    <property type="component" value="Unassembled WGS sequence"/>
</dbReference>
<dbReference type="OrthoDB" id="6842445at2"/>